<accession>A0A2N2E191</accession>
<gene>
    <name evidence="1" type="ORF">CVU83_01670</name>
</gene>
<evidence type="ECO:0000313" key="1">
    <source>
        <dbReference type="EMBL" id="PKM88467.1"/>
    </source>
</evidence>
<dbReference type="AlphaFoldDB" id="A0A2N2E191"/>
<dbReference type="EMBL" id="PHAH01000017">
    <property type="protein sequence ID" value="PKM88467.1"/>
    <property type="molecule type" value="Genomic_DNA"/>
</dbReference>
<sequence length="74" mass="8636">MEISKLQNQIQAGALVRLTQEKINDLKKKDQIDGFPEREGYVKRVYNRYSPAVLDINFGNYNRYLNQNDVESAN</sequence>
<proteinExistence type="predicted"/>
<organism evidence="1 2">
    <name type="scientific">Candidatus Falkowbacteria bacterium HGW-Falkowbacteria-2</name>
    <dbReference type="NCBI Taxonomy" id="2013769"/>
    <lineage>
        <taxon>Bacteria</taxon>
        <taxon>Candidatus Falkowiibacteriota</taxon>
    </lineage>
</organism>
<protein>
    <submittedName>
        <fullName evidence="1">Uncharacterized protein</fullName>
    </submittedName>
</protein>
<name>A0A2N2E191_9BACT</name>
<dbReference type="Proteomes" id="UP000233325">
    <property type="component" value="Unassembled WGS sequence"/>
</dbReference>
<evidence type="ECO:0000313" key="2">
    <source>
        <dbReference type="Proteomes" id="UP000233325"/>
    </source>
</evidence>
<comment type="caution">
    <text evidence="1">The sequence shown here is derived from an EMBL/GenBank/DDBJ whole genome shotgun (WGS) entry which is preliminary data.</text>
</comment>
<reference evidence="1 2" key="1">
    <citation type="journal article" date="2017" name="ISME J.">
        <title>Potential for microbial H2 and metal transformations associated with novel bacteria and archaea in deep terrestrial subsurface sediments.</title>
        <authorList>
            <person name="Hernsdorf A.W."/>
            <person name="Amano Y."/>
            <person name="Miyakawa K."/>
            <person name="Ise K."/>
            <person name="Suzuki Y."/>
            <person name="Anantharaman K."/>
            <person name="Probst A."/>
            <person name="Burstein D."/>
            <person name="Thomas B.C."/>
            <person name="Banfield J.F."/>
        </authorList>
    </citation>
    <scope>NUCLEOTIDE SEQUENCE [LARGE SCALE GENOMIC DNA]</scope>
    <source>
        <strain evidence="1">HGW-Falkowbacteria-2</strain>
    </source>
</reference>